<evidence type="ECO:0000313" key="4">
    <source>
        <dbReference type="Proteomes" id="UP000490386"/>
    </source>
</evidence>
<name>A0A7J5AXQ4_9MICO</name>
<dbReference type="SUPFAM" id="SSF55729">
    <property type="entry name" value="Acyl-CoA N-acyltransferases (Nat)"/>
    <property type="match status" value="1"/>
</dbReference>
<dbReference type="Pfam" id="PF00583">
    <property type="entry name" value="Acetyltransf_1"/>
    <property type="match status" value="1"/>
</dbReference>
<accession>A0A7J5AXQ4</accession>
<dbReference type="AlphaFoldDB" id="A0A7J5AXQ4"/>
<organism evidence="3 4">
    <name type="scientific">Pseudoclavibacter terrae</name>
    <dbReference type="NCBI Taxonomy" id="1530195"/>
    <lineage>
        <taxon>Bacteria</taxon>
        <taxon>Bacillati</taxon>
        <taxon>Actinomycetota</taxon>
        <taxon>Actinomycetes</taxon>
        <taxon>Micrococcales</taxon>
        <taxon>Microbacteriaceae</taxon>
        <taxon>Pseudoclavibacter</taxon>
    </lineage>
</organism>
<dbReference type="InterPro" id="IPR016181">
    <property type="entry name" value="Acyl_CoA_acyltransferase"/>
</dbReference>
<dbReference type="PANTHER" id="PTHR13947:SF37">
    <property type="entry name" value="LD18367P"/>
    <property type="match status" value="1"/>
</dbReference>
<dbReference type="RefSeq" id="WP_151424930.1">
    <property type="nucleotide sequence ID" value="NZ_WBJX01000007.1"/>
</dbReference>
<keyword evidence="1 3" id="KW-0808">Transferase</keyword>
<feature type="domain" description="N-acetyltransferase" evidence="2">
    <location>
        <begin position="18"/>
        <end position="160"/>
    </location>
</feature>
<dbReference type="InterPro" id="IPR000182">
    <property type="entry name" value="GNAT_dom"/>
</dbReference>
<keyword evidence="4" id="KW-1185">Reference proteome</keyword>
<dbReference type="PROSITE" id="PS51186">
    <property type="entry name" value="GNAT"/>
    <property type="match status" value="1"/>
</dbReference>
<protein>
    <submittedName>
        <fullName evidence="3">GNAT family N-acetyltransferase</fullName>
    </submittedName>
</protein>
<dbReference type="Proteomes" id="UP000490386">
    <property type="component" value="Unassembled WGS sequence"/>
</dbReference>
<sequence>MTTTTITIAPLQDEADAAAFRTLNEQWITTFFALEDADRAVLADPQRAIVDQGGTVLIARDGETRVGCVALLRVGEGVAELVKMAVAPEARGAGIGRMLITAAIDSAREQGLTKLMLESNQSLAPAVRLYESVGFRHVPASAHAPTPYSRADVFMDLDLA</sequence>
<evidence type="ECO:0000313" key="3">
    <source>
        <dbReference type="EMBL" id="KAB1636220.1"/>
    </source>
</evidence>
<gene>
    <name evidence="3" type="ORF">F8O03_16995</name>
</gene>
<dbReference type="EMBL" id="WBJX01000007">
    <property type="protein sequence ID" value="KAB1636220.1"/>
    <property type="molecule type" value="Genomic_DNA"/>
</dbReference>
<evidence type="ECO:0000259" key="2">
    <source>
        <dbReference type="PROSITE" id="PS51186"/>
    </source>
</evidence>
<proteinExistence type="predicted"/>
<dbReference type="Gene3D" id="3.40.630.30">
    <property type="match status" value="1"/>
</dbReference>
<evidence type="ECO:0000256" key="1">
    <source>
        <dbReference type="ARBA" id="ARBA00022679"/>
    </source>
</evidence>
<dbReference type="InterPro" id="IPR050769">
    <property type="entry name" value="NAT_camello-type"/>
</dbReference>
<reference evidence="3 4" key="1">
    <citation type="submission" date="2019-09" db="EMBL/GenBank/DDBJ databases">
        <title>Phylogeny of genus Pseudoclavibacter and closely related genus.</title>
        <authorList>
            <person name="Li Y."/>
        </authorList>
    </citation>
    <scope>NUCLEOTIDE SEQUENCE [LARGE SCALE GENOMIC DNA]</scope>
    <source>
        <strain evidence="3 4">THG-MD12</strain>
    </source>
</reference>
<dbReference type="PANTHER" id="PTHR13947">
    <property type="entry name" value="GNAT FAMILY N-ACETYLTRANSFERASE"/>
    <property type="match status" value="1"/>
</dbReference>
<comment type="caution">
    <text evidence="3">The sequence shown here is derived from an EMBL/GenBank/DDBJ whole genome shotgun (WGS) entry which is preliminary data.</text>
</comment>
<dbReference type="GO" id="GO:0008080">
    <property type="term" value="F:N-acetyltransferase activity"/>
    <property type="evidence" value="ECO:0007669"/>
    <property type="project" value="InterPro"/>
</dbReference>
<dbReference type="OrthoDB" id="9799092at2"/>
<dbReference type="CDD" id="cd04301">
    <property type="entry name" value="NAT_SF"/>
    <property type="match status" value="1"/>
</dbReference>